<dbReference type="EMBL" id="CACVKT020000956">
    <property type="protein sequence ID" value="CAC5364218.1"/>
    <property type="molecule type" value="Genomic_DNA"/>
</dbReference>
<accession>A0A6J8AAC8</accession>
<sequence>MVEAELISKLNAFPTLTVKDNRRLYELSDIVSKIESLKQEAKFKSSLAIYDSSIGVIPIVSKLPRNIQEMWTKRSRNILALLNAQGDGITYTLLSCSGRRNITSKKISNLVMESLDENVALDLRPLIQCDSIPNIRSEISTPDIAANYPHLRDIADSIPPIGGHLEILL</sequence>
<name>A0A6J8AAC8_MYTCO</name>
<keyword evidence="2" id="KW-1185">Reference proteome</keyword>
<dbReference type="PANTHER" id="PTHR47331:SF6">
    <property type="entry name" value="DOUBLECORTIN DOMAIN-CONTAINING PROTEIN"/>
    <property type="match status" value="1"/>
</dbReference>
<organism evidence="1 2">
    <name type="scientific">Mytilus coruscus</name>
    <name type="common">Sea mussel</name>
    <dbReference type="NCBI Taxonomy" id="42192"/>
    <lineage>
        <taxon>Eukaryota</taxon>
        <taxon>Metazoa</taxon>
        <taxon>Spiralia</taxon>
        <taxon>Lophotrochozoa</taxon>
        <taxon>Mollusca</taxon>
        <taxon>Bivalvia</taxon>
        <taxon>Autobranchia</taxon>
        <taxon>Pteriomorphia</taxon>
        <taxon>Mytilida</taxon>
        <taxon>Mytiloidea</taxon>
        <taxon>Mytilidae</taxon>
        <taxon>Mytilinae</taxon>
        <taxon>Mytilus</taxon>
    </lineage>
</organism>
<reference evidence="1 2" key="1">
    <citation type="submission" date="2020-06" db="EMBL/GenBank/DDBJ databases">
        <authorList>
            <person name="Li R."/>
            <person name="Bekaert M."/>
        </authorList>
    </citation>
    <scope>NUCLEOTIDE SEQUENCE [LARGE SCALE GENOMIC DNA]</scope>
    <source>
        <strain evidence="2">wild</strain>
    </source>
</reference>
<dbReference type="PANTHER" id="PTHR47331">
    <property type="entry name" value="PHD-TYPE DOMAIN-CONTAINING PROTEIN"/>
    <property type="match status" value="1"/>
</dbReference>
<evidence type="ECO:0000313" key="2">
    <source>
        <dbReference type="Proteomes" id="UP000507470"/>
    </source>
</evidence>
<dbReference type="OrthoDB" id="6144268at2759"/>
<evidence type="ECO:0000313" key="1">
    <source>
        <dbReference type="EMBL" id="CAC5364218.1"/>
    </source>
</evidence>
<proteinExistence type="predicted"/>
<protein>
    <submittedName>
        <fullName evidence="1">Uncharacterized protein</fullName>
    </submittedName>
</protein>
<dbReference type="Proteomes" id="UP000507470">
    <property type="component" value="Unassembled WGS sequence"/>
</dbReference>
<gene>
    <name evidence="1" type="ORF">MCOR_5339</name>
</gene>
<dbReference type="AlphaFoldDB" id="A0A6J8AAC8"/>